<accession>A0A2N0X519</accession>
<reference evidence="2 3" key="1">
    <citation type="submission" date="2017-12" db="EMBL/GenBank/DDBJ databases">
        <title>Corynebacterium mastitidis 16-1433 Genome.</title>
        <authorList>
            <person name="Gulvik C.A."/>
        </authorList>
    </citation>
    <scope>NUCLEOTIDE SEQUENCE [LARGE SCALE GENOMIC DNA]</scope>
    <source>
        <strain evidence="2 3">16-1433</strain>
    </source>
</reference>
<name>A0A2N0X519_9CORY</name>
<dbReference type="Proteomes" id="UP000233249">
    <property type="component" value="Unassembled WGS sequence"/>
</dbReference>
<evidence type="ECO:0000259" key="1">
    <source>
        <dbReference type="Pfam" id="PF09588"/>
    </source>
</evidence>
<sequence length="335" mass="36664">MSRVLTSEEMAAPGTPEHARLVTASKIPTILDLNRWETPSELWMVMSGMAEPEPLHGDHLDLGHDLEDGLVKSWRRAHPGWRTGPGEVAYTDEALPFANQATLDRRAVRGRAHHIIECKTSASHRTWGDRPDGALTQEHLPAHVYVQVLAQMGISGIHRASVVALCGYDVPMATRLYEVAWDAALWEGIIEQAAAFVASLGEAEPPRPPADLLRAVDTAQAPTVGEETVELTVEQVFEYHRLLEEKARVEAALEVEKRALEELAGGRKVTVAGKAFMSPVAGRFSARAVPREARHLLKDPDVLTPKLDPAKLKAKYPEVVAAATGAPSYRFRKAA</sequence>
<dbReference type="InterPro" id="IPR011335">
    <property type="entry name" value="Restrct_endonuc-II-like"/>
</dbReference>
<dbReference type="SUPFAM" id="SSF52980">
    <property type="entry name" value="Restriction endonuclease-like"/>
    <property type="match status" value="1"/>
</dbReference>
<dbReference type="OrthoDB" id="3197230at2"/>
<dbReference type="AlphaFoldDB" id="A0A2N0X519"/>
<comment type="caution">
    <text evidence="2">The sequence shown here is derived from an EMBL/GenBank/DDBJ whole genome shotgun (WGS) entry which is preliminary data.</text>
</comment>
<dbReference type="Pfam" id="PF09588">
    <property type="entry name" value="YqaJ"/>
    <property type="match status" value="1"/>
</dbReference>
<protein>
    <recommendedName>
        <fullName evidence="1">YqaJ viral recombinase domain-containing protein</fullName>
    </recommendedName>
</protein>
<gene>
    <name evidence="2" type="ORF">CXB45_10450</name>
</gene>
<evidence type="ECO:0000313" key="3">
    <source>
        <dbReference type="Proteomes" id="UP000233249"/>
    </source>
</evidence>
<dbReference type="EMBL" id="PJAF01000043">
    <property type="protein sequence ID" value="PKF67798.1"/>
    <property type="molecule type" value="Genomic_DNA"/>
</dbReference>
<dbReference type="RefSeq" id="WP_101174364.1">
    <property type="nucleotide sequence ID" value="NZ_JAKRKB010000012.1"/>
</dbReference>
<evidence type="ECO:0000313" key="2">
    <source>
        <dbReference type="EMBL" id="PKF67798.1"/>
    </source>
</evidence>
<dbReference type="Gene3D" id="3.90.320.10">
    <property type="match status" value="1"/>
</dbReference>
<feature type="domain" description="YqaJ viral recombinase" evidence="1">
    <location>
        <begin position="20"/>
        <end position="157"/>
    </location>
</feature>
<dbReference type="InterPro" id="IPR019080">
    <property type="entry name" value="YqaJ_viral_recombinase"/>
</dbReference>
<dbReference type="InterPro" id="IPR011604">
    <property type="entry name" value="PDDEXK-like_dom_sf"/>
</dbReference>
<organism evidence="2 3">
    <name type="scientific">Corynebacterium mastitidis</name>
    <dbReference type="NCBI Taxonomy" id="161890"/>
    <lineage>
        <taxon>Bacteria</taxon>
        <taxon>Bacillati</taxon>
        <taxon>Actinomycetota</taxon>
        <taxon>Actinomycetes</taxon>
        <taxon>Mycobacteriales</taxon>
        <taxon>Corynebacteriaceae</taxon>
        <taxon>Corynebacterium</taxon>
    </lineage>
</organism>
<proteinExistence type="predicted"/>